<name>A0A7S3QAR6_9STRA</name>
<keyword evidence="4" id="KW-0472">Membrane</keyword>
<gene>
    <name evidence="5" type="ORF">CDEB00056_LOCUS15952</name>
</gene>
<evidence type="ECO:0000256" key="3">
    <source>
        <dbReference type="SAM" id="MobiDB-lite"/>
    </source>
</evidence>
<feature type="transmembrane region" description="Helical" evidence="4">
    <location>
        <begin position="954"/>
        <end position="973"/>
    </location>
</feature>
<evidence type="ECO:0008006" key="6">
    <source>
        <dbReference type="Google" id="ProtNLM"/>
    </source>
</evidence>
<dbReference type="InterPro" id="IPR002110">
    <property type="entry name" value="Ankyrin_rpt"/>
</dbReference>
<proteinExistence type="predicted"/>
<evidence type="ECO:0000256" key="1">
    <source>
        <dbReference type="ARBA" id="ARBA00022737"/>
    </source>
</evidence>
<evidence type="ECO:0000313" key="5">
    <source>
        <dbReference type="EMBL" id="CAE0471099.1"/>
    </source>
</evidence>
<feature type="transmembrane region" description="Helical" evidence="4">
    <location>
        <begin position="736"/>
        <end position="759"/>
    </location>
</feature>
<evidence type="ECO:0000256" key="4">
    <source>
        <dbReference type="SAM" id="Phobius"/>
    </source>
</evidence>
<accession>A0A7S3QAR6</accession>
<keyword evidence="4" id="KW-0812">Transmembrane</keyword>
<feature type="transmembrane region" description="Helical" evidence="4">
    <location>
        <begin position="696"/>
        <end position="716"/>
    </location>
</feature>
<feature type="transmembrane region" description="Helical" evidence="4">
    <location>
        <begin position="841"/>
        <end position="864"/>
    </location>
</feature>
<feature type="transmembrane region" description="Helical" evidence="4">
    <location>
        <begin position="807"/>
        <end position="829"/>
    </location>
</feature>
<protein>
    <recommendedName>
        <fullName evidence="6">Ion transport domain-containing protein</fullName>
    </recommendedName>
</protein>
<dbReference type="SUPFAM" id="SSF48403">
    <property type="entry name" value="Ankyrin repeat"/>
    <property type="match status" value="1"/>
</dbReference>
<keyword evidence="2" id="KW-0040">ANK repeat</keyword>
<keyword evidence="1" id="KW-0677">Repeat</keyword>
<keyword evidence="4" id="KW-1133">Transmembrane helix</keyword>
<reference evidence="5" key="1">
    <citation type="submission" date="2021-01" db="EMBL/GenBank/DDBJ databases">
        <authorList>
            <person name="Corre E."/>
            <person name="Pelletier E."/>
            <person name="Niang G."/>
            <person name="Scheremetjew M."/>
            <person name="Finn R."/>
            <person name="Kale V."/>
            <person name="Holt S."/>
            <person name="Cochrane G."/>
            <person name="Meng A."/>
            <person name="Brown T."/>
            <person name="Cohen L."/>
        </authorList>
    </citation>
    <scope>NUCLEOTIDE SEQUENCE</scope>
    <source>
        <strain evidence="5">MM31A-1</strain>
    </source>
</reference>
<feature type="transmembrane region" description="Helical" evidence="4">
    <location>
        <begin position="1051"/>
        <end position="1076"/>
    </location>
</feature>
<feature type="compositionally biased region" description="Low complexity" evidence="3">
    <location>
        <begin position="41"/>
        <end position="51"/>
    </location>
</feature>
<dbReference type="Gene3D" id="1.25.40.20">
    <property type="entry name" value="Ankyrin repeat-containing domain"/>
    <property type="match status" value="2"/>
</dbReference>
<evidence type="ECO:0000256" key="2">
    <source>
        <dbReference type="ARBA" id="ARBA00023043"/>
    </source>
</evidence>
<sequence length="1137" mass="128925">MDIRKREKIKTNPFNSRSRSGSRSPSPSPTRARIRNNPFNSRSSSTSTSRSPLHEQNERKTKSRYYNRSRSPVRQQPKPPTTIDQSKFHNLLSCATSPDDPNFLSALELLVKSPNPRELAKMKMSHAYNWTSLHIASLSNAPLYLMYALLLVYPEGAKETDSGGRLPLHLAAGGKTSATVLNALVRFFNESICLEDNKGLIPLHLALSRDGNDEIPVDVIRILLGQSICETNHNGIYFKGGNRKIRDGYMRNKEHLNLHLDEIQDGALGANRNATMVKERQDREAMLRRLNRAKHGGSVSRGFTTRGSDENDSVAMHEHLGALWQDETQPVVGDRYGSMELSEANNFIPEVQHCLKQLSIWKKKYDREHDGSSQPEKVIDEYSIINPASTPSSPYSRLPIHMAVRRNYHKKNGTKMSQQKRGRLELPPNNNDILRILIHAHPQSLITCDSQNQTPLMTCLQLIHHVAIQPVDLETIELLLGVRTPGFVNAPQWLEDKEFFEKHQSAIDFNTKSGLLSSTSGIANNAAMIPCDEVLPLHVAAHESLSMPILNAIYNCYKGAKYSQDGRKNTPLHCALENVAGRNMINFDMIYMLMDEYVLNIQNSMNQSIFDLLVMNARNGRMPSHFDRHTRDKLNQTRGITLLRQVFHYAAHTESRPNNILIDLYSFPSWFRTQACSTPAVQHLLIRELSTPLNTALVLLNGLVLSSLTITFVSMIDTALSQTSQDKLNALYSHRLGIYITNAYMIFYSLCYAVMALRLNIGIKDLLGNTRTYVTALGVLLSLLVTFRLDEQGEVLGLIGMDNQLQILSTLTIGLLWTSVICYLSRWWYGISSFCSSIINMAKYLIPTLIVLSFFALSFMQMIYMAHIQNNGIDQCMAATSNGSDNVIQICSIWDSFKLVYLLIIGEGFIGAEASSGNTVIVLLLVFVVFAFILILHSISMYILHLQRIGTESVIVNSFWLPLLSFVMVTRSWRSLFCCDNGAEHISYGQNDENQQRSQIQSSCCSSFQGRLADMWDYITIFAYSEVDIKDTKWWYLQRDLGPSHLFGKKWFVRIVGTMILPLWLCLGITTLGVLWPPQVRWWIYRIRIEDDSYMDSKPLDNVGSDNAAVKAMLYERFHSMEHELHGIKFAINQKYQ</sequence>
<dbReference type="SMART" id="SM00248">
    <property type="entry name" value="ANK"/>
    <property type="match status" value="4"/>
</dbReference>
<dbReference type="PANTHER" id="PTHR24178">
    <property type="entry name" value="MOLTING PROTEIN MLT-4"/>
    <property type="match status" value="1"/>
</dbReference>
<organism evidence="5">
    <name type="scientific">Chaetoceros debilis</name>
    <dbReference type="NCBI Taxonomy" id="122233"/>
    <lineage>
        <taxon>Eukaryota</taxon>
        <taxon>Sar</taxon>
        <taxon>Stramenopiles</taxon>
        <taxon>Ochrophyta</taxon>
        <taxon>Bacillariophyta</taxon>
        <taxon>Coscinodiscophyceae</taxon>
        <taxon>Chaetocerotophycidae</taxon>
        <taxon>Chaetocerotales</taxon>
        <taxon>Chaetocerotaceae</taxon>
        <taxon>Chaetoceros</taxon>
    </lineage>
</organism>
<feature type="region of interest" description="Disordered" evidence="3">
    <location>
        <begin position="1"/>
        <end position="85"/>
    </location>
</feature>
<feature type="transmembrane region" description="Helical" evidence="4">
    <location>
        <begin position="920"/>
        <end position="942"/>
    </location>
</feature>
<dbReference type="EMBL" id="HBIO01020712">
    <property type="protein sequence ID" value="CAE0471099.1"/>
    <property type="molecule type" value="Transcribed_RNA"/>
</dbReference>
<feature type="transmembrane region" description="Helical" evidence="4">
    <location>
        <begin position="771"/>
        <end position="787"/>
    </location>
</feature>
<feature type="compositionally biased region" description="Low complexity" evidence="3">
    <location>
        <begin position="16"/>
        <end position="25"/>
    </location>
</feature>
<dbReference type="InterPro" id="IPR036770">
    <property type="entry name" value="Ankyrin_rpt-contain_sf"/>
</dbReference>
<dbReference type="AlphaFoldDB" id="A0A7S3QAR6"/>